<protein>
    <submittedName>
        <fullName evidence="3">ParD protein (Antitoxin to ParE)</fullName>
    </submittedName>
</protein>
<name>A0A3B0VDR7_9ZZZZ</name>
<dbReference type="Pfam" id="PF03693">
    <property type="entry name" value="ParD_antitoxin"/>
    <property type="match status" value="1"/>
</dbReference>
<dbReference type="InterPro" id="IPR038296">
    <property type="entry name" value="ParD_sf"/>
</dbReference>
<proteinExistence type="inferred from homology"/>
<dbReference type="InterPro" id="IPR010985">
    <property type="entry name" value="Ribbon_hlx_hlx"/>
</dbReference>
<reference evidence="3" key="1">
    <citation type="submission" date="2018-06" db="EMBL/GenBank/DDBJ databases">
        <authorList>
            <person name="Zhirakovskaya E."/>
        </authorList>
    </citation>
    <scope>NUCLEOTIDE SEQUENCE</scope>
</reference>
<dbReference type="Gene3D" id="6.10.10.120">
    <property type="entry name" value="Antitoxin ParD1-like"/>
    <property type="match status" value="1"/>
</dbReference>
<dbReference type="SUPFAM" id="SSF47598">
    <property type="entry name" value="Ribbon-helix-helix"/>
    <property type="match status" value="1"/>
</dbReference>
<evidence type="ECO:0000256" key="1">
    <source>
        <dbReference type="ARBA" id="ARBA00008580"/>
    </source>
</evidence>
<accession>A0A3B0VDR7</accession>
<dbReference type="PANTHER" id="PTHR36582:SF2">
    <property type="entry name" value="ANTITOXIN PARD"/>
    <property type="match status" value="1"/>
</dbReference>
<organism evidence="3">
    <name type="scientific">hydrothermal vent metagenome</name>
    <dbReference type="NCBI Taxonomy" id="652676"/>
    <lineage>
        <taxon>unclassified sequences</taxon>
        <taxon>metagenomes</taxon>
        <taxon>ecological metagenomes</taxon>
    </lineage>
</organism>
<dbReference type="CDD" id="cd22231">
    <property type="entry name" value="RHH_NikR_HicB-like"/>
    <property type="match status" value="1"/>
</dbReference>
<dbReference type="AlphaFoldDB" id="A0A3B0VDR7"/>
<comment type="similarity">
    <text evidence="1">Belongs to the ParD antitoxin family.</text>
</comment>
<dbReference type="PANTHER" id="PTHR36582">
    <property type="entry name" value="ANTITOXIN PARD"/>
    <property type="match status" value="1"/>
</dbReference>
<keyword evidence="2" id="KW-1277">Toxin-antitoxin system</keyword>
<evidence type="ECO:0000256" key="2">
    <source>
        <dbReference type="ARBA" id="ARBA00022649"/>
    </source>
</evidence>
<dbReference type="EMBL" id="UOEW01000090">
    <property type="protein sequence ID" value="VAW34969.1"/>
    <property type="molecule type" value="Genomic_DNA"/>
</dbReference>
<dbReference type="GO" id="GO:0006355">
    <property type="term" value="P:regulation of DNA-templated transcription"/>
    <property type="evidence" value="ECO:0007669"/>
    <property type="project" value="InterPro"/>
</dbReference>
<evidence type="ECO:0000313" key="3">
    <source>
        <dbReference type="EMBL" id="VAW34969.1"/>
    </source>
</evidence>
<gene>
    <name evidence="3" type="ORF">MNBD_GAMMA01-844</name>
</gene>
<dbReference type="NCBIfam" id="TIGR02606">
    <property type="entry name" value="antidote_CC2985"/>
    <property type="match status" value="1"/>
</dbReference>
<sequence>MPRNTSVTLGEHLGGFVEDTIKAGRFESTSEAVRAGLRLLEEHETKLESIRKKLAVGELQLDQGEGVDGESFMQQLIGK</sequence>
<dbReference type="InterPro" id="IPR022789">
    <property type="entry name" value="ParD"/>
</dbReference>